<name>A0A382NC08_9ZZZZ</name>
<reference evidence="2" key="1">
    <citation type="submission" date="2018-05" db="EMBL/GenBank/DDBJ databases">
        <authorList>
            <person name="Lanie J.A."/>
            <person name="Ng W.-L."/>
            <person name="Kazmierczak K.M."/>
            <person name="Andrzejewski T.M."/>
            <person name="Davidsen T.M."/>
            <person name="Wayne K.J."/>
            <person name="Tettelin H."/>
            <person name="Glass J.I."/>
            <person name="Rusch D."/>
            <person name="Podicherti R."/>
            <person name="Tsui H.-C.T."/>
            <person name="Winkler M.E."/>
        </authorList>
    </citation>
    <scope>NUCLEOTIDE SEQUENCE</scope>
</reference>
<protein>
    <submittedName>
        <fullName evidence="2">Uncharacterized protein</fullName>
    </submittedName>
</protein>
<feature type="transmembrane region" description="Helical" evidence="1">
    <location>
        <begin position="262"/>
        <end position="289"/>
    </location>
</feature>
<dbReference type="AlphaFoldDB" id="A0A382NC08"/>
<sequence length="300" mass="34963">IKILNLNDCPMREEKEINKFRKKHGNFDIVLSQYSYAAWKGGANNKIYRENAAKKKLEFLERQATILNCKTLIPFASFVYFSNELNSYMNDSINTPEKVIKKFVNKKFNTVILAPKEVQEMDNLKQNQASLDFWKDTINDISLKPKDRYGKSVSFENLKTECETYNRRILKKNSKFLIFFLHKIKIMHFFQTINIKLYDHNKSYNYSIFKGLVESENQDPDVSMHSQSLAFIFKNEFGFDTLTVNGCFESNKKNFSKFVQTFGIGTLNAAGLSFSLSLLAEPLIIFSFFTRLKNVVKKLI</sequence>
<proteinExistence type="predicted"/>
<evidence type="ECO:0000313" key="2">
    <source>
        <dbReference type="EMBL" id="SVC58596.1"/>
    </source>
</evidence>
<feature type="non-terminal residue" evidence="2">
    <location>
        <position position="1"/>
    </location>
</feature>
<gene>
    <name evidence="2" type="ORF">METZ01_LOCUS311450</name>
</gene>
<organism evidence="2">
    <name type="scientific">marine metagenome</name>
    <dbReference type="NCBI Taxonomy" id="408172"/>
    <lineage>
        <taxon>unclassified sequences</taxon>
        <taxon>metagenomes</taxon>
        <taxon>ecological metagenomes</taxon>
    </lineage>
</organism>
<evidence type="ECO:0000256" key="1">
    <source>
        <dbReference type="SAM" id="Phobius"/>
    </source>
</evidence>
<accession>A0A382NC08</accession>
<keyword evidence="1" id="KW-0812">Transmembrane</keyword>
<dbReference type="EMBL" id="UINC01099370">
    <property type="protein sequence ID" value="SVC58596.1"/>
    <property type="molecule type" value="Genomic_DNA"/>
</dbReference>
<keyword evidence="1" id="KW-0472">Membrane</keyword>
<keyword evidence="1" id="KW-1133">Transmembrane helix</keyword>